<name>A0ACC3AGZ4_9EURO</name>
<keyword evidence="2" id="KW-1185">Reference proteome</keyword>
<evidence type="ECO:0000313" key="2">
    <source>
        <dbReference type="Proteomes" id="UP001172386"/>
    </source>
</evidence>
<evidence type="ECO:0000313" key="1">
    <source>
        <dbReference type="EMBL" id="KAJ9662305.1"/>
    </source>
</evidence>
<sequence>MKSTSYIFLCLLVGFAKAAKLTNLATSLSSNASQPLPASFVSFSIEFSSFPDFAGNHSAPNTFSDTLLQNLGKLQGSNPIIRVGGNTQDYATFNSTQTEALIGTFDFNRSKDYPTTISIGPAYFESYDSWHNTSFIHGFNLGKNGTIGLDTLKGTVPSVCKALNGSKLAYWQLGNEPDLFKTSSQGPVRPSWWNETYYVEEWLNKTELIRSLIQQDCPEVIQDAKFQFYAPSFAGTGNSLNMIKAWQAGLNNDGNIAFIDSHNYIGGATQPGVTLQGTLMNHTSTVLSVNKHLNETAYLRNYTQLPYILGETNSLYNEGAPGLSNSFGAALWGVDFNLYCAATGIQRVHMHQGTDYRYASWSPIQTANTSIGTKAPYYGNIMVASLLGDLTKGNTTISDLEQDSTYNSAYAAYVNGQLRRIAVIQMREYNYTDNAEQTRPSETFSFQLPTDSHVKRIGIQRLMANGSDAITGITFDGYSYNYELNQGKPVLMTNVSRAETLGIGNDGILSIQVPWSSAAVINFY</sequence>
<organism evidence="1 2">
    <name type="scientific">Neophaeococcomyces mojaviensis</name>
    <dbReference type="NCBI Taxonomy" id="3383035"/>
    <lineage>
        <taxon>Eukaryota</taxon>
        <taxon>Fungi</taxon>
        <taxon>Dikarya</taxon>
        <taxon>Ascomycota</taxon>
        <taxon>Pezizomycotina</taxon>
        <taxon>Eurotiomycetes</taxon>
        <taxon>Chaetothyriomycetidae</taxon>
        <taxon>Chaetothyriales</taxon>
        <taxon>Chaetothyriales incertae sedis</taxon>
        <taxon>Neophaeococcomyces</taxon>
    </lineage>
</organism>
<dbReference type="Proteomes" id="UP001172386">
    <property type="component" value="Unassembled WGS sequence"/>
</dbReference>
<proteinExistence type="predicted"/>
<accession>A0ACC3AGZ4</accession>
<protein>
    <submittedName>
        <fullName evidence="1">Uncharacterized protein</fullName>
    </submittedName>
</protein>
<dbReference type="EMBL" id="JAPDRQ010000016">
    <property type="protein sequence ID" value="KAJ9662305.1"/>
    <property type="molecule type" value="Genomic_DNA"/>
</dbReference>
<comment type="caution">
    <text evidence="1">The sequence shown here is derived from an EMBL/GenBank/DDBJ whole genome shotgun (WGS) entry which is preliminary data.</text>
</comment>
<reference evidence="1" key="1">
    <citation type="submission" date="2022-10" db="EMBL/GenBank/DDBJ databases">
        <title>Culturing micro-colonial fungi from biological soil crusts in the Mojave desert and describing Neophaeococcomyces mojavensis, and introducing the new genera and species Taxawa tesnikishii.</title>
        <authorList>
            <person name="Kurbessoian T."/>
            <person name="Stajich J.E."/>
        </authorList>
    </citation>
    <scope>NUCLEOTIDE SEQUENCE</scope>
    <source>
        <strain evidence="1">JES_112</strain>
    </source>
</reference>
<gene>
    <name evidence="1" type="ORF">H2198_001439</name>
</gene>